<sequence length="42" mass="4610">MDGFGNIYTGSVHKFQDLLAYIKTIAHKASKYGSDDTTLQSS</sequence>
<protein>
    <submittedName>
        <fullName evidence="1">Uncharacterized protein</fullName>
    </submittedName>
</protein>
<name>A0A1R3IPQ9_COCAP</name>
<dbReference type="Gramene" id="OMO84578">
    <property type="protein sequence ID" value="OMO84578"/>
    <property type="gene ID" value="CCACVL1_10758"/>
</dbReference>
<accession>A0A1R3IPQ9</accession>
<organism evidence="1 2">
    <name type="scientific">Corchorus capsularis</name>
    <name type="common">Jute</name>
    <dbReference type="NCBI Taxonomy" id="210143"/>
    <lineage>
        <taxon>Eukaryota</taxon>
        <taxon>Viridiplantae</taxon>
        <taxon>Streptophyta</taxon>
        <taxon>Embryophyta</taxon>
        <taxon>Tracheophyta</taxon>
        <taxon>Spermatophyta</taxon>
        <taxon>Magnoliopsida</taxon>
        <taxon>eudicotyledons</taxon>
        <taxon>Gunneridae</taxon>
        <taxon>Pentapetalae</taxon>
        <taxon>rosids</taxon>
        <taxon>malvids</taxon>
        <taxon>Malvales</taxon>
        <taxon>Malvaceae</taxon>
        <taxon>Grewioideae</taxon>
        <taxon>Apeibeae</taxon>
        <taxon>Corchorus</taxon>
    </lineage>
</organism>
<dbReference type="Proteomes" id="UP000188268">
    <property type="component" value="Unassembled WGS sequence"/>
</dbReference>
<gene>
    <name evidence="1" type="ORF">CCACVL1_10758</name>
</gene>
<evidence type="ECO:0000313" key="1">
    <source>
        <dbReference type="EMBL" id="OMO84578.1"/>
    </source>
</evidence>
<dbReference type="AlphaFoldDB" id="A0A1R3IPQ9"/>
<proteinExistence type="predicted"/>
<dbReference type="EMBL" id="AWWV01009716">
    <property type="protein sequence ID" value="OMO84578.1"/>
    <property type="molecule type" value="Genomic_DNA"/>
</dbReference>
<reference evidence="1 2" key="1">
    <citation type="submission" date="2013-09" db="EMBL/GenBank/DDBJ databases">
        <title>Corchorus capsularis genome sequencing.</title>
        <authorList>
            <person name="Alam M."/>
            <person name="Haque M.S."/>
            <person name="Islam M.S."/>
            <person name="Emdad E.M."/>
            <person name="Islam M.M."/>
            <person name="Ahmed B."/>
            <person name="Halim A."/>
            <person name="Hossen Q.M.M."/>
            <person name="Hossain M.Z."/>
            <person name="Ahmed R."/>
            <person name="Khan M.M."/>
            <person name="Islam R."/>
            <person name="Rashid M.M."/>
            <person name="Khan S.A."/>
            <person name="Rahman M.S."/>
            <person name="Alam M."/>
        </authorList>
    </citation>
    <scope>NUCLEOTIDE SEQUENCE [LARGE SCALE GENOMIC DNA]</scope>
    <source>
        <strain evidence="2">cv. CVL-1</strain>
        <tissue evidence="1">Whole seedling</tissue>
    </source>
</reference>
<evidence type="ECO:0000313" key="2">
    <source>
        <dbReference type="Proteomes" id="UP000188268"/>
    </source>
</evidence>
<comment type="caution">
    <text evidence="1">The sequence shown here is derived from an EMBL/GenBank/DDBJ whole genome shotgun (WGS) entry which is preliminary data.</text>
</comment>
<keyword evidence="2" id="KW-1185">Reference proteome</keyword>